<comment type="caution">
    <text evidence="3">The sequence shown here is derived from an EMBL/GenBank/DDBJ whole genome shotgun (WGS) entry which is preliminary data.</text>
</comment>
<keyword evidence="1" id="KW-0560">Oxidoreductase</keyword>
<dbReference type="InterPro" id="IPR019922">
    <property type="entry name" value="Lucif-like_OxRdatse_MSMEG_4141"/>
</dbReference>
<keyword evidence="4" id="KW-1185">Reference proteome</keyword>
<dbReference type="PANTHER" id="PTHR43244">
    <property type="match status" value="1"/>
</dbReference>
<dbReference type="SUPFAM" id="SSF51679">
    <property type="entry name" value="Bacterial luciferase-like"/>
    <property type="match status" value="1"/>
</dbReference>
<accession>A0ABW5HCS5</accession>
<dbReference type="InterPro" id="IPR050564">
    <property type="entry name" value="F420-G6PD/mer"/>
</dbReference>
<evidence type="ECO:0000259" key="2">
    <source>
        <dbReference type="Pfam" id="PF00296"/>
    </source>
</evidence>
<dbReference type="NCBIfam" id="TIGR03620">
    <property type="entry name" value="F420_MSMEG_4141"/>
    <property type="match status" value="1"/>
</dbReference>
<reference evidence="4" key="1">
    <citation type="journal article" date="2019" name="Int. J. Syst. Evol. Microbiol.">
        <title>The Global Catalogue of Microorganisms (GCM) 10K type strain sequencing project: providing services to taxonomists for standard genome sequencing and annotation.</title>
        <authorList>
            <consortium name="The Broad Institute Genomics Platform"/>
            <consortium name="The Broad Institute Genome Sequencing Center for Infectious Disease"/>
            <person name="Wu L."/>
            <person name="Ma J."/>
        </authorList>
    </citation>
    <scope>NUCLEOTIDE SEQUENCE [LARGE SCALE GENOMIC DNA]</scope>
    <source>
        <strain evidence="4">CGMCC 4.7641</strain>
    </source>
</reference>
<dbReference type="Proteomes" id="UP001597483">
    <property type="component" value="Unassembled WGS sequence"/>
</dbReference>
<gene>
    <name evidence="3" type="ORF">ACFSVL_26935</name>
</gene>
<dbReference type="Gene3D" id="3.20.20.30">
    <property type="entry name" value="Luciferase-like domain"/>
    <property type="match status" value="2"/>
</dbReference>
<dbReference type="RefSeq" id="WP_378308343.1">
    <property type="nucleotide sequence ID" value="NZ_JBHUKS010000018.1"/>
</dbReference>
<dbReference type="InterPro" id="IPR036661">
    <property type="entry name" value="Luciferase-like_sf"/>
</dbReference>
<name>A0ABW5HCS5_9PSEU</name>
<proteinExistence type="predicted"/>
<evidence type="ECO:0000313" key="3">
    <source>
        <dbReference type="EMBL" id="MFD2471056.1"/>
    </source>
</evidence>
<dbReference type="PANTHER" id="PTHR43244:SF1">
    <property type="entry name" value="5,10-METHYLENETETRAHYDROMETHANOPTERIN REDUCTASE"/>
    <property type="match status" value="1"/>
</dbReference>
<evidence type="ECO:0000313" key="4">
    <source>
        <dbReference type="Proteomes" id="UP001597483"/>
    </source>
</evidence>
<dbReference type="InterPro" id="IPR011251">
    <property type="entry name" value="Luciferase-like_dom"/>
</dbReference>
<dbReference type="EMBL" id="JBHUKS010000018">
    <property type="protein sequence ID" value="MFD2471056.1"/>
    <property type="molecule type" value="Genomic_DNA"/>
</dbReference>
<protein>
    <submittedName>
        <fullName evidence="3">TIGR03620 family F420-dependent LLM class oxidoreductase</fullName>
    </submittedName>
</protein>
<organism evidence="3 4">
    <name type="scientific">Amycolatopsis silviterrae</name>
    <dbReference type="NCBI Taxonomy" id="1656914"/>
    <lineage>
        <taxon>Bacteria</taxon>
        <taxon>Bacillati</taxon>
        <taxon>Actinomycetota</taxon>
        <taxon>Actinomycetes</taxon>
        <taxon>Pseudonocardiales</taxon>
        <taxon>Pseudonocardiaceae</taxon>
        <taxon>Amycolatopsis</taxon>
    </lineage>
</organism>
<evidence type="ECO:0000256" key="1">
    <source>
        <dbReference type="ARBA" id="ARBA00023002"/>
    </source>
</evidence>
<sequence length="291" mass="31035">MKIGLRGYGVWQVGAFTTPAMAAEIEELGYSGLWLGGPGVDLAGIDELLAATESLVVGSSVVNVWRGDPSVLAASYQRVTSRFPGRFVLGIGAGHREQSVGYERPMDAVRRFLDGLDAGEVPVSGRVLAALGPKMLELASERAGGVVPYLVPPAHTRVAREALGASGFVAPEQKVVLDADVERAREVARPRVEHPYLGLVNYTSNLRRLGYSEADLAGAGSDRLIDDLVALGDVASVVRRLGEHATAGADHVVVQVVTGKYQMHPALPGVRLQVYDDEVRRVYRELAGGLF</sequence>
<feature type="domain" description="Luciferase-like" evidence="2">
    <location>
        <begin position="20"/>
        <end position="99"/>
    </location>
</feature>
<dbReference type="Pfam" id="PF00296">
    <property type="entry name" value="Bac_luciferase"/>
    <property type="match status" value="1"/>
</dbReference>